<dbReference type="Pfam" id="PF01569">
    <property type="entry name" value="PAP2"/>
    <property type="match status" value="1"/>
</dbReference>
<feature type="transmembrane region" description="Helical" evidence="1">
    <location>
        <begin position="184"/>
        <end position="202"/>
    </location>
</feature>
<keyword evidence="4" id="KW-1185">Reference proteome</keyword>
<keyword evidence="3" id="KW-0378">Hydrolase</keyword>
<dbReference type="InterPro" id="IPR036938">
    <property type="entry name" value="PAP2/HPO_sf"/>
</dbReference>
<dbReference type="EMBL" id="JBEPMK010000011">
    <property type="protein sequence ID" value="MET3645371.1"/>
    <property type="molecule type" value="Genomic_DNA"/>
</dbReference>
<reference evidence="3 4" key="1">
    <citation type="submission" date="2024-06" db="EMBL/GenBank/DDBJ databases">
        <title>Genomic Encyclopedia of Type Strains, Phase IV (KMG-IV): sequencing the most valuable type-strain genomes for metagenomic binning, comparative biology and taxonomic classification.</title>
        <authorList>
            <person name="Goeker M."/>
        </authorList>
    </citation>
    <scope>NUCLEOTIDE SEQUENCE [LARGE SCALE GENOMIC DNA]</scope>
    <source>
        <strain evidence="3 4">DSM 15349</strain>
    </source>
</reference>
<keyword evidence="1" id="KW-0472">Membrane</keyword>
<dbReference type="SUPFAM" id="SSF48317">
    <property type="entry name" value="Acid phosphatase/Vanadium-dependent haloperoxidase"/>
    <property type="match status" value="1"/>
</dbReference>
<feature type="domain" description="Phosphatidic acid phosphatase type 2/haloperoxidase" evidence="2">
    <location>
        <begin position="87"/>
        <end position="199"/>
    </location>
</feature>
<name>A0ABV2JN65_9STRE</name>
<feature type="transmembrane region" description="Helical" evidence="1">
    <location>
        <begin position="7"/>
        <end position="24"/>
    </location>
</feature>
<dbReference type="PANTHER" id="PTHR14969:SF13">
    <property type="entry name" value="AT30094P"/>
    <property type="match status" value="1"/>
</dbReference>
<dbReference type="CDD" id="cd03392">
    <property type="entry name" value="PAP2_like_2"/>
    <property type="match status" value="1"/>
</dbReference>
<accession>A0ABV2JN65</accession>
<dbReference type="RefSeq" id="WP_354281885.1">
    <property type="nucleotide sequence ID" value="NZ_JBEPMK010000011.1"/>
</dbReference>
<evidence type="ECO:0000313" key="4">
    <source>
        <dbReference type="Proteomes" id="UP001549055"/>
    </source>
</evidence>
<evidence type="ECO:0000313" key="3">
    <source>
        <dbReference type="EMBL" id="MET3645371.1"/>
    </source>
</evidence>
<sequence>MKNKQSYLPYASFAALFFVILGYTDKFYPETLAGFDKGLQAAFRGQLPEAATLFWSHITILGNASVTILLMLGLASLFYWKKWKAEAYFLVLNFALMGFFSTLLKYVYQRPRPTIEWLVNTTGYSYPSWHTASTLLIAGFLVIILQQRMKAGALRLLSQIGLVLVAILVALSRIYIGVHFPTDIIGGWLLAVTILLAVFPYYDQYRFTQRFQSKQK</sequence>
<dbReference type="SMART" id="SM00014">
    <property type="entry name" value="acidPPc"/>
    <property type="match status" value="1"/>
</dbReference>
<feature type="transmembrane region" description="Helical" evidence="1">
    <location>
        <begin position="87"/>
        <end position="108"/>
    </location>
</feature>
<protein>
    <submittedName>
        <fullName evidence="3">Undecaprenyl-diphosphatase</fullName>
        <ecNumber evidence="3">3.6.1.27</ecNumber>
    </submittedName>
</protein>
<dbReference type="PANTHER" id="PTHR14969">
    <property type="entry name" value="SPHINGOSINE-1-PHOSPHATE PHOSPHOHYDROLASE"/>
    <property type="match status" value="1"/>
</dbReference>
<dbReference type="InterPro" id="IPR000326">
    <property type="entry name" value="PAP2/HPO"/>
</dbReference>
<keyword evidence="1" id="KW-1133">Transmembrane helix</keyword>
<dbReference type="EC" id="3.6.1.27" evidence="3"/>
<feature type="transmembrane region" description="Helical" evidence="1">
    <location>
        <begin position="157"/>
        <end position="178"/>
    </location>
</feature>
<proteinExistence type="predicted"/>
<keyword evidence="1" id="KW-0812">Transmembrane</keyword>
<evidence type="ECO:0000256" key="1">
    <source>
        <dbReference type="SAM" id="Phobius"/>
    </source>
</evidence>
<dbReference type="Gene3D" id="1.20.144.10">
    <property type="entry name" value="Phosphatidic acid phosphatase type 2/haloperoxidase"/>
    <property type="match status" value="2"/>
</dbReference>
<feature type="transmembrane region" description="Helical" evidence="1">
    <location>
        <begin position="54"/>
        <end position="80"/>
    </location>
</feature>
<gene>
    <name evidence="3" type="ORF">ABID27_002036</name>
</gene>
<dbReference type="Proteomes" id="UP001549055">
    <property type="component" value="Unassembled WGS sequence"/>
</dbReference>
<comment type="caution">
    <text evidence="3">The sequence shown here is derived from an EMBL/GenBank/DDBJ whole genome shotgun (WGS) entry which is preliminary data.</text>
</comment>
<organism evidence="3 4">
    <name type="scientific">Streptococcus gallinaceus</name>
    <dbReference type="NCBI Taxonomy" id="165758"/>
    <lineage>
        <taxon>Bacteria</taxon>
        <taxon>Bacillati</taxon>
        <taxon>Bacillota</taxon>
        <taxon>Bacilli</taxon>
        <taxon>Lactobacillales</taxon>
        <taxon>Streptococcaceae</taxon>
        <taxon>Streptococcus</taxon>
    </lineage>
</organism>
<evidence type="ECO:0000259" key="2">
    <source>
        <dbReference type="SMART" id="SM00014"/>
    </source>
</evidence>
<dbReference type="GO" id="GO:0050380">
    <property type="term" value="F:undecaprenyl-diphosphatase activity"/>
    <property type="evidence" value="ECO:0007669"/>
    <property type="project" value="UniProtKB-EC"/>
</dbReference>
<feature type="transmembrane region" description="Helical" evidence="1">
    <location>
        <begin position="128"/>
        <end position="145"/>
    </location>
</feature>